<dbReference type="AlphaFoldDB" id="A0A0C2Y2G0"/>
<dbReference type="InterPro" id="IPR032675">
    <property type="entry name" value="LRR_dom_sf"/>
</dbReference>
<evidence type="ECO:0000313" key="2">
    <source>
        <dbReference type="Proteomes" id="UP000053424"/>
    </source>
</evidence>
<sequence>MHASANSPAPSYSSSGRVNKILVAGIASLFLSPPSKLPSLESSSTIPINRIYRTERNVPHFPGREVRSPEPNGNPVLGEAIKSTQLNLAHKATVGFDVTQLPVEIICEIFEKFMEDDLLHPIRDDTPIPLVSHTCRSDPTKLGQICSRWRAVAIKLPKLWSNILIYNPKLSQVHLTNVWLERSENTPLNLEISYDSGKRTYDIGAAAQILESFIAHLGRWKKFHLNVSMELLKPLFGMVDSPHRPLLLECVDVHFHDFLAEVDIDAIWKYFHSLPTLRQVVWHSRELTNFPRHAPSQLTHVHARFSVAISDILSFLPQIPLIQELQFEELRLPSKNPPITASPPLLLQDLRVLRIRSYEVAATSLLARLTCPSLESLEINHCNHFSRPESNQDLQELPRFMRRSGCCLQRLKLCDPGVNITDDELTRCLSDSPLRSLKSLYLSTHHISEQMVEFLSGKASGGEHEFAPFLEELRLPSCEIGDGLLANMLSSRWHEALDAKHSTPLGCLRKAHVSAWKPFGPIDKEFFSAIN</sequence>
<keyword evidence="2" id="KW-1185">Reference proteome</keyword>
<dbReference type="Gene3D" id="3.80.10.10">
    <property type="entry name" value="Ribonuclease Inhibitor"/>
    <property type="match status" value="1"/>
</dbReference>
<dbReference type="HOGENOM" id="CLU_018544_11_0_1"/>
<name>A0A0C2Y2G0_HEBCY</name>
<dbReference type="Gene3D" id="1.20.1280.50">
    <property type="match status" value="1"/>
</dbReference>
<protein>
    <submittedName>
        <fullName evidence="1">Uncharacterized protein</fullName>
    </submittedName>
</protein>
<dbReference type="SUPFAM" id="SSF52047">
    <property type="entry name" value="RNI-like"/>
    <property type="match status" value="1"/>
</dbReference>
<dbReference type="Proteomes" id="UP000053424">
    <property type="component" value="Unassembled WGS sequence"/>
</dbReference>
<dbReference type="EMBL" id="KN831825">
    <property type="protein sequence ID" value="KIM35277.1"/>
    <property type="molecule type" value="Genomic_DNA"/>
</dbReference>
<proteinExistence type="predicted"/>
<reference evidence="2" key="2">
    <citation type="submission" date="2015-01" db="EMBL/GenBank/DDBJ databases">
        <title>Evolutionary Origins and Diversification of the Mycorrhizal Mutualists.</title>
        <authorList>
            <consortium name="DOE Joint Genome Institute"/>
            <consortium name="Mycorrhizal Genomics Consortium"/>
            <person name="Kohler A."/>
            <person name="Kuo A."/>
            <person name="Nagy L.G."/>
            <person name="Floudas D."/>
            <person name="Copeland A."/>
            <person name="Barry K.W."/>
            <person name="Cichocki N."/>
            <person name="Veneault-Fourrey C."/>
            <person name="LaButti K."/>
            <person name="Lindquist E.A."/>
            <person name="Lipzen A."/>
            <person name="Lundell T."/>
            <person name="Morin E."/>
            <person name="Murat C."/>
            <person name="Riley R."/>
            <person name="Ohm R."/>
            <person name="Sun H."/>
            <person name="Tunlid A."/>
            <person name="Henrissat B."/>
            <person name="Grigoriev I.V."/>
            <person name="Hibbett D.S."/>
            <person name="Martin F."/>
        </authorList>
    </citation>
    <scope>NUCLEOTIDE SEQUENCE [LARGE SCALE GENOMIC DNA]</scope>
    <source>
        <strain evidence="2">h7</strain>
    </source>
</reference>
<reference evidence="1 2" key="1">
    <citation type="submission" date="2014-04" db="EMBL/GenBank/DDBJ databases">
        <authorList>
            <consortium name="DOE Joint Genome Institute"/>
            <person name="Kuo A."/>
            <person name="Gay G."/>
            <person name="Dore J."/>
            <person name="Kohler A."/>
            <person name="Nagy L.G."/>
            <person name="Floudas D."/>
            <person name="Copeland A."/>
            <person name="Barry K.W."/>
            <person name="Cichocki N."/>
            <person name="Veneault-Fourrey C."/>
            <person name="LaButti K."/>
            <person name="Lindquist E.A."/>
            <person name="Lipzen A."/>
            <person name="Lundell T."/>
            <person name="Morin E."/>
            <person name="Murat C."/>
            <person name="Sun H."/>
            <person name="Tunlid A."/>
            <person name="Henrissat B."/>
            <person name="Grigoriev I.V."/>
            <person name="Hibbett D.S."/>
            <person name="Martin F."/>
            <person name="Nordberg H.P."/>
            <person name="Cantor M.N."/>
            <person name="Hua S.X."/>
        </authorList>
    </citation>
    <scope>NUCLEOTIDE SEQUENCE [LARGE SCALE GENOMIC DNA]</scope>
    <source>
        <strain evidence="2">h7</strain>
    </source>
</reference>
<accession>A0A0C2Y2G0</accession>
<organism evidence="1 2">
    <name type="scientific">Hebeloma cylindrosporum</name>
    <dbReference type="NCBI Taxonomy" id="76867"/>
    <lineage>
        <taxon>Eukaryota</taxon>
        <taxon>Fungi</taxon>
        <taxon>Dikarya</taxon>
        <taxon>Basidiomycota</taxon>
        <taxon>Agaricomycotina</taxon>
        <taxon>Agaricomycetes</taxon>
        <taxon>Agaricomycetidae</taxon>
        <taxon>Agaricales</taxon>
        <taxon>Agaricineae</taxon>
        <taxon>Hymenogastraceae</taxon>
        <taxon>Hebeloma</taxon>
    </lineage>
</organism>
<dbReference type="OrthoDB" id="3217549at2759"/>
<gene>
    <name evidence="1" type="ORF">M413DRAFT_449852</name>
</gene>
<evidence type="ECO:0000313" key="1">
    <source>
        <dbReference type="EMBL" id="KIM35277.1"/>
    </source>
</evidence>